<dbReference type="InterPro" id="IPR019734">
    <property type="entry name" value="TPR_rpt"/>
</dbReference>
<keyword evidence="6" id="KW-1185">Reference proteome</keyword>
<dbReference type="OrthoDB" id="920116at2"/>
<keyword evidence="1" id="KW-0802">TPR repeat</keyword>
<dbReference type="Gene3D" id="3.40.50.300">
    <property type="entry name" value="P-loop containing nucleotide triphosphate hydrolases"/>
    <property type="match status" value="1"/>
</dbReference>
<evidence type="ECO:0000313" key="6">
    <source>
        <dbReference type="Proteomes" id="UP000320496"/>
    </source>
</evidence>
<dbReference type="InterPro" id="IPR003593">
    <property type="entry name" value="AAA+_ATPase"/>
</dbReference>
<accession>A0A517ZAT4</accession>
<dbReference type="InterPro" id="IPR027417">
    <property type="entry name" value="P-loop_NTPase"/>
</dbReference>
<protein>
    <submittedName>
        <fullName evidence="5">Tetratricopeptide repeat protein</fullName>
    </submittedName>
</protein>
<evidence type="ECO:0000256" key="1">
    <source>
        <dbReference type="PROSITE-ProRule" id="PRU00339"/>
    </source>
</evidence>
<dbReference type="SMART" id="SM00382">
    <property type="entry name" value="AAA"/>
    <property type="match status" value="1"/>
</dbReference>
<evidence type="ECO:0000259" key="4">
    <source>
        <dbReference type="PROSITE" id="PS50837"/>
    </source>
</evidence>
<reference evidence="5 6" key="1">
    <citation type="submission" date="2019-02" db="EMBL/GenBank/DDBJ databases">
        <title>Deep-cultivation of Planctomycetes and their phenomic and genomic characterization uncovers novel biology.</title>
        <authorList>
            <person name="Wiegand S."/>
            <person name="Jogler M."/>
            <person name="Boedeker C."/>
            <person name="Pinto D."/>
            <person name="Vollmers J."/>
            <person name="Rivas-Marin E."/>
            <person name="Kohn T."/>
            <person name="Peeters S.H."/>
            <person name="Heuer A."/>
            <person name="Rast P."/>
            <person name="Oberbeckmann S."/>
            <person name="Bunk B."/>
            <person name="Jeske O."/>
            <person name="Meyerdierks A."/>
            <person name="Storesund J.E."/>
            <person name="Kallscheuer N."/>
            <person name="Luecker S."/>
            <person name="Lage O.M."/>
            <person name="Pohl T."/>
            <person name="Merkel B.J."/>
            <person name="Hornburger P."/>
            <person name="Mueller R.-W."/>
            <person name="Bruemmer F."/>
            <person name="Labrenz M."/>
            <person name="Spormann A.M."/>
            <person name="Op den Camp H."/>
            <person name="Overmann J."/>
            <person name="Amann R."/>
            <person name="Jetten M.S.M."/>
            <person name="Mascher T."/>
            <person name="Medema M.H."/>
            <person name="Devos D.P."/>
            <person name="Kaster A.-K."/>
            <person name="Ovreas L."/>
            <person name="Rohde M."/>
            <person name="Galperin M.Y."/>
            <person name="Jogler C."/>
        </authorList>
    </citation>
    <scope>NUCLEOTIDE SEQUENCE [LARGE SCALE GENOMIC DNA]</scope>
    <source>
        <strain evidence="5 6">Mal4</strain>
    </source>
</reference>
<dbReference type="SMART" id="SM00028">
    <property type="entry name" value="TPR"/>
    <property type="match status" value="4"/>
</dbReference>
<dbReference type="InterPro" id="IPR035897">
    <property type="entry name" value="Toll_tir_struct_dom_sf"/>
</dbReference>
<evidence type="ECO:0000259" key="3">
    <source>
        <dbReference type="PROSITE" id="PS50104"/>
    </source>
</evidence>
<feature type="domain" description="NACHT" evidence="4">
    <location>
        <begin position="249"/>
        <end position="393"/>
    </location>
</feature>
<evidence type="ECO:0000313" key="5">
    <source>
        <dbReference type="EMBL" id="QDU39615.1"/>
    </source>
</evidence>
<feature type="domain" description="TIR" evidence="3">
    <location>
        <begin position="1"/>
        <end position="149"/>
    </location>
</feature>
<dbReference type="RefSeq" id="WP_145370781.1">
    <property type="nucleotide sequence ID" value="NZ_CP036275.1"/>
</dbReference>
<dbReference type="Proteomes" id="UP000320496">
    <property type="component" value="Chromosome"/>
</dbReference>
<dbReference type="KEGG" id="mri:Mal4_39610"/>
<dbReference type="InterPro" id="IPR011990">
    <property type="entry name" value="TPR-like_helical_dom_sf"/>
</dbReference>
<dbReference type="Pfam" id="PF13424">
    <property type="entry name" value="TPR_12"/>
    <property type="match status" value="2"/>
</dbReference>
<dbReference type="Pfam" id="PF05729">
    <property type="entry name" value="NACHT"/>
    <property type="match status" value="1"/>
</dbReference>
<dbReference type="GO" id="GO:0007165">
    <property type="term" value="P:signal transduction"/>
    <property type="evidence" value="ECO:0007669"/>
    <property type="project" value="InterPro"/>
</dbReference>
<feature type="repeat" description="TPR" evidence="1">
    <location>
        <begin position="753"/>
        <end position="786"/>
    </location>
</feature>
<dbReference type="EMBL" id="CP036275">
    <property type="protein sequence ID" value="QDU39615.1"/>
    <property type="molecule type" value="Genomic_DNA"/>
</dbReference>
<name>A0A517ZAT4_9PLAN</name>
<dbReference type="AlphaFoldDB" id="A0A517ZAT4"/>
<proteinExistence type="predicted"/>
<dbReference type="SUPFAM" id="SSF48452">
    <property type="entry name" value="TPR-like"/>
    <property type="match status" value="1"/>
</dbReference>
<dbReference type="SUPFAM" id="SSF52540">
    <property type="entry name" value="P-loop containing nucleoside triphosphate hydrolases"/>
    <property type="match status" value="1"/>
</dbReference>
<feature type="repeat" description="TPR" evidence="1">
    <location>
        <begin position="673"/>
        <end position="706"/>
    </location>
</feature>
<dbReference type="PROSITE" id="PS50837">
    <property type="entry name" value="NACHT"/>
    <property type="match status" value="1"/>
</dbReference>
<gene>
    <name evidence="5" type="ORF">Mal4_39610</name>
</gene>
<feature type="coiled-coil region" evidence="2">
    <location>
        <begin position="138"/>
        <end position="181"/>
    </location>
</feature>
<dbReference type="Gene3D" id="1.25.40.10">
    <property type="entry name" value="Tetratricopeptide repeat domain"/>
    <property type="match status" value="2"/>
</dbReference>
<sequence>MSGHHFLSYSRADAGDFADKLFDGLQNGIPPVEVWMDRRCLHPGPSFDSQLAEAIRRCKTLLFVMSYDSVEETSVCKSEWLWALKYKKPVVPLLLHSGLEPPFLLGARQMLDCTRGAVEAVPRLRDHLLWLDTDEGRLEEVRLLLSAAQRDLRRAATDDQMARIQRDIERFQHEEDELSRTLENPAAARTRVRQSISRGLERERSAPERHVIRDTRVVHAPPAVAPDHFQDRVVETELLTTLLKSDAIRLVTVVGRAGIGKTALVCRLLKSLEDGRLPDSKELLSPHRMVYLSAVGSRPVSSATIQEGLSRLLPEADSREMRELFKQAQVSIATKMQRLLAALPQEPIVLLLDNFEDLVDRETGKVVDRDLLEVLRTLLSAPHHCVTTLITTRAVPGDLALVRPGAQARVDLDEGLPEPHAGNILRAMDRDGSLGLKNAEPRLLALAQERTRGYPRALEALFAILSVDRSTSLQELLEESQHVLPENVVEALVGEAFSRLLGRDQRIVQALAIYGHPVTSAAIDYLLEPHVAGIDSANEMRRLVNGRFVRKEGQQYSLHPVDREYALSCIEEGEPADCANDGVARFSRFALRHRAADYFRQARRPRHERKSLEDLAPHLAEFDLRCQNMQYDTAFDILTDIGFRYLGVWGHFRLLAEMHEKLVGRLGDQRLEQSNHGSLGNALENLGEYDRGLKHFDTALELNRHAPRLQQERHLLIGKSICHRRLGDTRRAIECNERSLEIARQLNDVAAEAAPLNNLGNRYADLGHLDQALRFYEDALDVCQKWAGPYEQAVVLESSGHALLMSGDFDAASRRFRDALAVANDKNIVQVQNYAHYGLSLVGLLTGDLESARTECEAAEQYDVQDNNHNVSVVKGIIHLLEAETASATAAFNRCLDHCGCLLSRSPSNFEARYITGVALLGLTVSTEKNRIAESHEAFRLAHEINHDRGVLSRVTRLLEVMSSVDATGRIAGIAAEIAGWGDDDVQTTEDSSPDDR</sequence>
<dbReference type="Pfam" id="PF13676">
    <property type="entry name" value="TIR_2"/>
    <property type="match status" value="1"/>
</dbReference>
<dbReference type="InterPro" id="IPR000157">
    <property type="entry name" value="TIR_dom"/>
</dbReference>
<dbReference type="PROSITE" id="PS50104">
    <property type="entry name" value="TIR"/>
    <property type="match status" value="1"/>
</dbReference>
<dbReference type="SUPFAM" id="SSF52200">
    <property type="entry name" value="Toll/Interleukin receptor TIR domain"/>
    <property type="match status" value="1"/>
</dbReference>
<dbReference type="Gene3D" id="3.40.50.10140">
    <property type="entry name" value="Toll/interleukin-1 receptor homology (TIR) domain"/>
    <property type="match status" value="1"/>
</dbReference>
<dbReference type="PANTHER" id="PTHR10098">
    <property type="entry name" value="RAPSYN-RELATED"/>
    <property type="match status" value="1"/>
</dbReference>
<dbReference type="PROSITE" id="PS50005">
    <property type="entry name" value="TPR"/>
    <property type="match status" value="2"/>
</dbReference>
<evidence type="ECO:0000256" key="2">
    <source>
        <dbReference type="SAM" id="Coils"/>
    </source>
</evidence>
<keyword evidence="2" id="KW-0175">Coiled coil</keyword>
<organism evidence="5 6">
    <name type="scientific">Maioricimonas rarisocia</name>
    <dbReference type="NCBI Taxonomy" id="2528026"/>
    <lineage>
        <taxon>Bacteria</taxon>
        <taxon>Pseudomonadati</taxon>
        <taxon>Planctomycetota</taxon>
        <taxon>Planctomycetia</taxon>
        <taxon>Planctomycetales</taxon>
        <taxon>Planctomycetaceae</taxon>
        <taxon>Maioricimonas</taxon>
    </lineage>
</organism>
<dbReference type="InterPro" id="IPR007111">
    <property type="entry name" value="NACHT_NTPase"/>
</dbReference>